<evidence type="ECO:0000313" key="2">
    <source>
        <dbReference type="Proteomes" id="UP000033867"/>
    </source>
</evidence>
<comment type="caution">
    <text evidence="1">The sequence shown here is derived from an EMBL/GenBank/DDBJ whole genome shotgun (WGS) entry which is preliminary data.</text>
</comment>
<dbReference type="EMBL" id="LCEK01000024">
    <property type="protein sequence ID" value="KKS71588.1"/>
    <property type="molecule type" value="Genomic_DNA"/>
</dbReference>
<reference evidence="1 2" key="1">
    <citation type="journal article" date="2015" name="Nature">
        <title>rRNA introns, odd ribosomes, and small enigmatic genomes across a large radiation of phyla.</title>
        <authorList>
            <person name="Brown C.T."/>
            <person name="Hug L.A."/>
            <person name="Thomas B.C."/>
            <person name="Sharon I."/>
            <person name="Castelle C.J."/>
            <person name="Singh A."/>
            <person name="Wilkins M.J."/>
            <person name="Williams K.H."/>
            <person name="Banfield J.F."/>
        </authorList>
    </citation>
    <scope>NUCLEOTIDE SEQUENCE [LARGE SCALE GENOMIC DNA]</scope>
</reference>
<sequence>MDHLLSGVTLSKDSELLVDLDVFHQDYPVEVHWNHSELGSG</sequence>
<dbReference type="AlphaFoldDB" id="A0A0G1EAJ2"/>
<protein>
    <submittedName>
        <fullName evidence="1">Uncharacterized protein</fullName>
    </submittedName>
</protein>
<name>A0A0G1EAJ2_9BACT</name>
<dbReference type="Proteomes" id="UP000033867">
    <property type="component" value="Unassembled WGS sequence"/>
</dbReference>
<gene>
    <name evidence="1" type="ORF">UV42_C0024G0010</name>
</gene>
<evidence type="ECO:0000313" key="1">
    <source>
        <dbReference type="EMBL" id="KKS71588.1"/>
    </source>
</evidence>
<accession>A0A0G1EAJ2</accession>
<proteinExistence type="predicted"/>
<organism evidence="1 2">
    <name type="scientific">Candidatus Magasanikbacteria bacterium GW2011_GWE2_42_7</name>
    <dbReference type="NCBI Taxonomy" id="1619052"/>
    <lineage>
        <taxon>Bacteria</taxon>
        <taxon>Candidatus Magasanikiibacteriota</taxon>
    </lineage>
</organism>